<proteinExistence type="predicted"/>
<evidence type="ECO:0000259" key="1">
    <source>
        <dbReference type="Pfam" id="PF02470"/>
    </source>
</evidence>
<dbReference type="InterPro" id="IPR024516">
    <property type="entry name" value="Mce_C"/>
</dbReference>
<name>A0A3E0HA53_9PSEU</name>
<evidence type="ECO:0000313" key="4">
    <source>
        <dbReference type="Proteomes" id="UP000256269"/>
    </source>
</evidence>
<evidence type="ECO:0000313" key="3">
    <source>
        <dbReference type="EMBL" id="REH40927.1"/>
    </source>
</evidence>
<dbReference type="Pfam" id="PF02470">
    <property type="entry name" value="MlaD"/>
    <property type="match status" value="1"/>
</dbReference>
<organism evidence="3 4">
    <name type="scientific">Kutzneria buriramensis</name>
    <dbReference type="NCBI Taxonomy" id="1045776"/>
    <lineage>
        <taxon>Bacteria</taxon>
        <taxon>Bacillati</taxon>
        <taxon>Actinomycetota</taxon>
        <taxon>Actinomycetes</taxon>
        <taxon>Pseudonocardiales</taxon>
        <taxon>Pseudonocardiaceae</taxon>
        <taxon>Kutzneria</taxon>
    </lineage>
</organism>
<dbReference type="NCBIfam" id="TIGR00996">
    <property type="entry name" value="Mtu_fam_mce"/>
    <property type="match status" value="1"/>
</dbReference>
<dbReference type="OrthoDB" id="4516955at2"/>
<dbReference type="PANTHER" id="PTHR33371:SF4">
    <property type="entry name" value="INTERMEMBRANE PHOSPHOLIPID TRANSPORT SYSTEM BINDING PROTEIN MLAD"/>
    <property type="match status" value="1"/>
</dbReference>
<dbReference type="GO" id="GO:0005576">
    <property type="term" value="C:extracellular region"/>
    <property type="evidence" value="ECO:0007669"/>
    <property type="project" value="TreeGrafter"/>
</dbReference>
<protein>
    <submittedName>
        <fullName evidence="3">Phospholipid/cholesterol/gamma-HCH transport system substrate-binding protein</fullName>
    </submittedName>
</protein>
<reference evidence="3 4" key="1">
    <citation type="submission" date="2018-08" db="EMBL/GenBank/DDBJ databases">
        <title>Genomic Encyclopedia of Archaeal and Bacterial Type Strains, Phase II (KMG-II): from individual species to whole genera.</title>
        <authorList>
            <person name="Goeker M."/>
        </authorList>
    </citation>
    <scope>NUCLEOTIDE SEQUENCE [LARGE SCALE GENOMIC DNA]</scope>
    <source>
        <strain evidence="3 4">DSM 45791</strain>
    </source>
</reference>
<dbReference type="PANTHER" id="PTHR33371">
    <property type="entry name" value="INTERMEMBRANE PHOSPHOLIPID TRANSPORT SYSTEM BINDING PROTEIN MLAD-RELATED"/>
    <property type="match status" value="1"/>
</dbReference>
<dbReference type="RefSeq" id="WP_116178132.1">
    <property type="nucleotide sequence ID" value="NZ_CP144375.1"/>
</dbReference>
<dbReference type="Pfam" id="PF11887">
    <property type="entry name" value="Mce4_CUP1"/>
    <property type="match status" value="1"/>
</dbReference>
<dbReference type="InterPro" id="IPR005693">
    <property type="entry name" value="Mce"/>
</dbReference>
<feature type="domain" description="Mammalian cell entry C-terminal" evidence="2">
    <location>
        <begin position="107"/>
        <end position="281"/>
    </location>
</feature>
<accession>A0A3E0HA53</accession>
<dbReference type="EMBL" id="QUNO01000012">
    <property type="protein sequence ID" value="REH40927.1"/>
    <property type="molecule type" value="Genomic_DNA"/>
</dbReference>
<comment type="caution">
    <text evidence="3">The sequence shown here is derived from an EMBL/GenBank/DDBJ whole genome shotgun (WGS) entry which is preliminary data.</text>
</comment>
<dbReference type="Proteomes" id="UP000256269">
    <property type="component" value="Unassembled WGS sequence"/>
</dbReference>
<sequence length="362" mass="37667">MNLHRLTVAAVVLALLASTAYVVLNPGGRRTATLEFARAVNLHPGDDVRVLGVRIGEVTSVRPDGDHVAVGIGYDRAVPLGAKAVIVTPSVISGRFVQLTPAYTSGPELPDGATIPAGRTAVPVEWDQLKDQLTRLSTALAKNGSLPKAIDTAAANLQGNGGSIRQTISDLAKATGTLAAGSHDLFATVNNLQVLVTALNGADAQIREFSGQLAAIAKLLDDNKAQLAAALTALDRATAEVADFVAHNRDRLGATVGQLADVTKIIADERAQLAEILHQAPTTLTDVLAVFDPGTGRLQARLAINNTQDLAGFTCATLFSLGGTPDQCRQTLDPLLHMLNMPTVPIALNPPNLPTLLLGGGR</sequence>
<keyword evidence="4" id="KW-1185">Reference proteome</keyword>
<gene>
    <name evidence="3" type="ORF">BCF44_1128</name>
</gene>
<evidence type="ECO:0000259" key="2">
    <source>
        <dbReference type="Pfam" id="PF11887"/>
    </source>
</evidence>
<dbReference type="InterPro" id="IPR003399">
    <property type="entry name" value="Mce/MlaD"/>
</dbReference>
<dbReference type="InterPro" id="IPR052336">
    <property type="entry name" value="MlaD_Phospholipid_Transporter"/>
</dbReference>
<feature type="domain" description="Mce/MlaD" evidence="1">
    <location>
        <begin position="31"/>
        <end position="101"/>
    </location>
</feature>
<dbReference type="AlphaFoldDB" id="A0A3E0HA53"/>